<dbReference type="Proteomes" id="UP001501447">
    <property type="component" value="Unassembled WGS sequence"/>
</dbReference>
<reference evidence="2 3" key="1">
    <citation type="journal article" date="2019" name="Int. J. Syst. Evol. Microbiol.">
        <title>The Global Catalogue of Microorganisms (GCM) 10K type strain sequencing project: providing services to taxonomists for standard genome sequencing and annotation.</title>
        <authorList>
            <consortium name="The Broad Institute Genomics Platform"/>
            <consortium name="The Broad Institute Genome Sequencing Center for Infectious Disease"/>
            <person name="Wu L."/>
            <person name="Ma J."/>
        </authorList>
    </citation>
    <scope>NUCLEOTIDE SEQUENCE [LARGE SCALE GENOMIC DNA]</scope>
    <source>
        <strain evidence="2 3">JCM 16373</strain>
    </source>
</reference>
<dbReference type="EMBL" id="BAAARJ010000018">
    <property type="protein sequence ID" value="GAA2629946.1"/>
    <property type="molecule type" value="Genomic_DNA"/>
</dbReference>
<dbReference type="RefSeq" id="WP_344568955.1">
    <property type="nucleotide sequence ID" value="NZ_BAAARJ010000018.1"/>
</dbReference>
<evidence type="ECO:0000313" key="3">
    <source>
        <dbReference type="Proteomes" id="UP001501447"/>
    </source>
</evidence>
<comment type="caution">
    <text evidence="2">The sequence shown here is derived from an EMBL/GenBank/DDBJ whole genome shotgun (WGS) entry which is preliminary data.</text>
</comment>
<dbReference type="Gene3D" id="1.10.10.10">
    <property type="entry name" value="Winged helix-like DNA-binding domain superfamily/Winged helix DNA-binding domain"/>
    <property type="match status" value="1"/>
</dbReference>
<evidence type="ECO:0000313" key="2">
    <source>
        <dbReference type="EMBL" id="GAA2629946.1"/>
    </source>
</evidence>
<keyword evidence="3" id="KW-1185">Reference proteome</keyword>
<dbReference type="InterPro" id="IPR016032">
    <property type="entry name" value="Sig_transdc_resp-reg_C-effctor"/>
</dbReference>
<accession>A0ABN3QLW9</accession>
<dbReference type="InterPro" id="IPR036388">
    <property type="entry name" value="WH-like_DNA-bd_sf"/>
</dbReference>
<name>A0ABN3QLW9_9ACTN</name>
<organism evidence="2 3">
    <name type="scientific">Streptomyces axinellae</name>
    <dbReference type="NCBI Taxonomy" id="552788"/>
    <lineage>
        <taxon>Bacteria</taxon>
        <taxon>Bacillati</taxon>
        <taxon>Actinomycetota</taxon>
        <taxon>Actinomycetes</taxon>
        <taxon>Kitasatosporales</taxon>
        <taxon>Streptomycetaceae</taxon>
        <taxon>Streptomyces</taxon>
    </lineage>
</organism>
<dbReference type="SMART" id="SM00421">
    <property type="entry name" value="HTH_LUXR"/>
    <property type="match status" value="1"/>
</dbReference>
<dbReference type="InterPro" id="IPR000792">
    <property type="entry name" value="Tscrpt_reg_LuxR_C"/>
</dbReference>
<feature type="domain" description="HTH luxR-type" evidence="1">
    <location>
        <begin position="6"/>
        <end position="63"/>
    </location>
</feature>
<sequence length="83" mass="8728">MPRVLDGRLSDGQYEALLLAANGLTARQIATRLGTSEQGIHLRLNQAARSVGAHSRTHLVALAMATGLITPADITPTRQEAAA</sequence>
<gene>
    <name evidence="2" type="ORF">GCM10009863_51720</name>
</gene>
<dbReference type="SUPFAM" id="SSF46894">
    <property type="entry name" value="C-terminal effector domain of the bipartite response regulators"/>
    <property type="match status" value="1"/>
</dbReference>
<evidence type="ECO:0000259" key="1">
    <source>
        <dbReference type="SMART" id="SM00421"/>
    </source>
</evidence>
<protein>
    <recommendedName>
        <fullName evidence="1">HTH luxR-type domain-containing protein</fullName>
    </recommendedName>
</protein>
<dbReference type="Pfam" id="PF00196">
    <property type="entry name" value="GerE"/>
    <property type="match status" value="1"/>
</dbReference>
<proteinExistence type="predicted"/>